<dbReference type="EMBL" id="QDLQ01000037">
    <property type="protein sequence ID" value="PVI93544.1"/>
    <property type="molecule type" value="Genomic_DNA"/>
</dbReference>
<dbReference type="InterPro" id="IPR029442">
    <property type="entry name" value="GyrI-like"/>
</dbReference>
<evidence type="ECO:0000313" key="2">
    <source>
        <dbReference type="EMBL" id="PVI93544.1"/>
    </source>
</evidence>
<dbReference type="AlphaFoldDB" id="A0A2T8SVV3"/>
<dbReference type="Pfam" id="PF06445">
    <property type="entry name" value="GyrI-like"/>
    <property type="match status" value="1"/>
</dbReference>
<protein>
    <recommendedName>
        <fullName evidence="1">GyrI-like small molecule binding domain-containing protein</fullName>
    </recommendedName>
</protein>
<gene>
    <name evidence="2" type="ORF">C4860_24415</name>
</gene>
<comment type="caution">
    <text evidence="2">The sequence shown here is derived from an EMBL/GenBank/DDBJ whole genome shotgun (WGS) entry which is preliminary data.</text>
</comment>
<reference evidence="2 3" key="1">
    <citation type="submission" date="2018-04" db="EMBL/GenBank/DDBJ databases">
        <title>Serotype diversity and antimicrobial resistance among Salmonella enterica isolated from patients at an equine referral hospital.</title>
        <authorList>
            <person name="Leon I.M."/>
            <person name="Lawhon S.D."/>
            <person name="Norman K.N."/>
            <person name="Threadgill D.S."/>
            <person name="Ohta N."/>
            <person name="Vinasco J."/>
            <person name="Scott H.M."/>
        </authorList>
    </citation>
    <scope>NUCLEOTIDE SEQUENCE [LARGE SCALE GENOMIC DNA]</scope>
    <source>
        <strain evidence="2 3">235</strain>
    </source>
</reference>
<dbReference type="RefSeq" id="WP_000110668.1">
    <property type="nucleotide sequence ID" value="NZ_MYNR01000034.1"/>
</dbReference>
<dbReference type="Proteomes" id="UP000245912">
    <property type="component" value="Unassembled WGS sequence"/>
</dbReference>
<name>A0A2T8SVV3_SALER</name>
<organism evidence="2 3">
    <name type="scientific">Salmonella enterica</name>
    <name type="common">Salmonella choleraesuis</name>
    <dbReference type="NCBI Taxonomy" id="28901"/>
    <lineage>
        <taxon>Bacteria</taxon>
        <taxon>Pseudomonadati</taxon>
        <taxon>Pseudomonadota</taxon>
        <taxon>Gammaproteobacteria</taxon>
        <taxon>Enterobacterales</taxon>
        <taxon>Enterobacteriaceae</taxon>
        <taxon>Salmonella</taxon>
    </lineage>
</organism>
<dbReference type="Gene3D" id="3.20.80.10">
    <property type="entry name" value="Regulatory factor, effector binding domain"/>
    <property type="match status" value="1"/>
</dbReference>
<feature type="domain" description="GyrI-like small molecule binding" evidence="1">
    <location>
        <begin position="21"/>
        <end position="81"/>
    </location>
</feature>
<sequence>MSVHAVFWDLNKTQGEQWKTNAGTYAYFSFTGDITSYIRFMYNIYMNSLPFFNLHKIDAFDLEIISKTSQGEYFFEYYLPVTDKNHPVRGKAALLLTGFRFFYAEPSPWWRKRAAVY</sequence>
<accession>A0A2T8SVV3</accession>
<dbReference type="InterPro" id="IPR011256">
    <property type="entry name" value="Reg_factor_effector_dom_sf"/>
</dbReference>
<dbReference type="SUPFAM" id="SSF55136">
    <property type="entry name" value="Probable bacterial effector-binding domain"/>
    <property type="match status" value="1"/>
</dbReference>
<evidence type="ECO:0000259" key="1">
    <source>
        <dbReference type="Pfam" id="PF06445"/>
    </source>
</evidence>
<proteinExistence type="predicted"/>
<evidence type="ECO:0000313" key="3">
    <source>
        <dbReference type="Proteomes" id="UP000245912"/>
    </source>
</evidence>